<protein>
    <submittedName>
        <fullName evidence="10">Acyl-CoA/acyl-ACP dehydrogenase</fullName>
    </submittedName>
</protein>
<keyword evidence="11" id="KW-1185">Reference proteome</keyword>
<dbReference type="Gene3D" id="1.10.540.10">
    <property type="entry name" value="Acyl-CoA dehydrogenase/oxidase, N-terminal domain"/>
    <property type="match status" value="1"/>
</dbReference>
<evidence type="ECO:0000256" key="5">
    <source>
        <dbReference type="ARBA" id="ARBA00023002"/>
    </source>
</evidence>
<evidence type="ECO:0000256" key="2">
    <source>
        <dbReference type="ARBA" id="ARBA00009347"/>
    </source>
</evidence>
<feature type="domain" description="Acyl-CoA dehydrogenase/oxidase N-terminal" evidence="9">
    <location>
        <begin position="6"/>
        <end position="118"/>
    </location>
</feature>
<comment type="caution">
    <text evidence="10">The sequence shown here is derived from an EMBL/GenBank/DDBJ whole genome shotgun (WGS) entry which is preliminary data.</text>
</comment>
<dbReference type="Pfam" id="PF02771">
    <property type="entry name" value="Acyl-CoA_dh_N"/>
    <property type="match status" value="1"/>
</dbReference>
<dbReference type="Pfam" id="PF02770">
    <property type="entry name" value="Acyl-CoA_dh_M"/>
    <property type="match status" value="1"/>
</dbReference>
<dbReference type="InterPro" id="IPR009075">
    <property type="entry name" value="AcylCo_DH/oxidase_C"/>
</dbReference>
<dbReference type="SUPFAM" id="SSF47203">
    <property type="entry name" value="Acyl-CoA dehydrogenase C-terminal domain-like"/>
    <property type="match status" value="1"/>
</dbReference>
<evidence type="ECO:0000256" key="3">
    <source>
        <dbReference type="ARBA" id="ARBA00022630"/>
    </source>
</evidence>
<evidence type="ECO:0000313" key="10">
    <source>
        <dbReference type="EMBL" id="MBE7324762.1"/>
    </source>
</evidence>
<dbReference type="PIRSF" id="PIRSF016578">
    <property type="entry name" value="HsaA"/>
    <property type="match status" value="1"/>
</dbReference>
<comment type="similarity">
    <text evidence="2 6">Belongs to the acyl-CoA dehydrogenase family.</text>
</comment>
<dbReference type="EMBL" id="JADCSA010000007">
    <property type="protein sequence ID" value="MBE7324762.1"/>
    <property type="molecule type" value="Genomic_DNA"/>
</dbReference>
<evidence type="ECO:0000256" key="1">
    <source>
        <dbReference type="ARBA" id="ARBA00001974"/>
    </source>
</evidence>
<dbReference type="SUPFAM" id="SSF56645">
    <property type="entry name" value="Acyl-CoA dehydrogenase NM domain-like"/>
    <property type="match status" value="1"/>
</dbReference>
<comment type="cofactor">
    <cofactor evidence="1 6">
        <name>FAD</name>
        <dbReference type="ChEBI" id="CHEBI:57692"/>
    </cofactor>
</comment>
<evidence type="ECO:0000313" key="11">
    <source>
        <dbReference type="Proteomes" id="UP000756387"/>
    </source>
</evidence>
<evidence type="ECO:0000256" key="6">
    <source>
        <dbReference type="RuleBase" id="RU362125"/>
    </source>
</evidence>
<accession>A0ABR9RT72</accession>
<dbReference type="InterPro" id="IPR006091">
    <property type="entry name" value="Acyl-CoA_Oxase/DH_mid-dom"/>
</dbReference>
<dbReference type="Gene3D" id="2.40.110.10">
    <property type="entry name" value="Butyryl-CoA Dehydrogenase, subunit A, domain 2"/>
    <property type="match status" value="1"/>
</dbReference>
<reference evidence="10 11" key="1">
    <citation type="submission" date="2020-10" db="EMBL/GenBank/DDBJ databases">
        <title>Nocardioides sp. isolated from sludge.</title>
        <authorList>
            <person name="Zhang X."/>
        </authorList>
    </citation>
    <scope>NUCLEOTIDE SEQUENCE [LARGE SCALE GENOMIC DNA]</scope>
    <source>
        <strain evidence="10 11">Y6</strain>
    </source>
</reference>
<dbReference type="Proteomes" id="UP000756387">
    <property type="component" value="Unassembled WGS sequence"/>
</dbReference>
<dbReference type="PANTHER" id="PTHR43884">
    <property type="entry name" value="ACYL-COA DEHYDROGENASE"/>
    <property type="match status" value="1"/>
</dbReference>
<evidence type="ECO:0000256" key="4">
    <source>
        <dbReference type="ARBA" id="ARBA00022827"/>
    </source>
</evidence>
<sequence>MDFDISDEQQAMVAGVRDVLRGRFSPSHFRELEDNSEWPWEAMQALGDHGYLSILAPEELGGAGGSSLDAMLCLEEAARVMGGPAMAYFTTMCFGVRTLAELGTPLQQERILPGLMAGTSFVGLSLTEPDGGTDVLGAMRTRAKQDADGSWVINGAKIFTTGAHIADYVIAVVRTDNFEKRGSYGVTMFLVPTDAPGLTITQIPLFAQRTTGANNVVFDDVRVPEEMVLGEVHKGLYSLFNVLNDERIGAATMALGIAQAAFDEALEYAKTRTAFNRPIGQFQAVQHKLAEIWVRLQAVRQTVYRAAWLQSEGKPAEMESSGAKLLASETCIWVVNECMDILGGYSHTLEFNMSYYLRDGRYTFAPVTNNAVKNLIGERLGLPKSY</sequence>
<dbReference type="InterPro" id="IPR037069">
    <property type="entry name" value="AcylCoA_DH/ox_N_sf"/>
</dbReference>
<dbReference type="Gene3D" id="1.20.140.10">
    <property type="entry name" value="Butyryl-CoA Dehydrogenase, subunit A, domain 3"/>
    <property type="match status" value="1"/>
</dbReference>
<name>A0ABR9RT72_9ACTN</name>
<dbReference type="PANTHER" id="PTHR43884:SF20">
    <property type="entry name" value="ACYL-COA DEHYDROGENASE FADE28"/>
    <property type="match status" value="1"/>
</dbReference>
<keyword evidence="5 6" id="KW-0560">Oxidoreductase</keyword>
<keyword evidence="3 6" id="KW-0285">Flavoprotein</keyword>
<keyword evidence="4 6" id="KW-0274">FAD</keyword>
<dbReference type="InterPro" id="IPR009100">
    <property type="entry name" value="AcylCoA_DH/oxidase_NM_dom_sf"/>
</dbReference>
<feature type="domain" description="Acyl-CoA dehydrogenase/oxidase C-terminal" evidence="7">
    <location>
        <begin position="234"/>
        <end position="362"/>
    </location>
</feature>
<dbReference type="Pfam" id="PF00441">
    <property type="entry name" value="Acyl-CoA_dh_1"/>
    <property type="match status" value="1"/>
</dbReference>
<dbReference type="InterPro" id="IPR036250">
    <property type="entry name" value="AcylCo_DH-like_C"/>
</dbReference>
<dbReference type="InterPro" id="IPR013786">
    <property type="entry name" value="AcylCoA_DH/ox_N"/>
</dbReference>
<evidence type="ECO:0000259" key="9">
    <source>
        <dbReference type="Pfam" id="PF02771"/>
    </source>
</evidence>
<dbReference type="InterPro" id="IPR046373">
    <property type="entry name" value="Acyl-CoA_Oxase/DH_mid-dom_sf"/>
</dbReference>
<feature type="domain" description="Acyl-CoA oxidase/dehydrogenase middle" evidence="8">
    <location>
        <begin position="124"/>
        <end position="221"/>
    </location>
</feature>
<proteinExistence type="inferred from homology"/>
<organism evidence="10 11">
    <name type="scientific">Nocardioides malaquae</name>
    <dbReference type="NCBI Taxonomy" id="2773426"/>
    <lineage>
        <taxon>Bacteria</taxon>
        <taxon>Bacillati</taxon>
        <taxon>Actinomycetota</taxon>
        <taxon>Actinomycetes</taxon>
        <taxon>Propionibacteriales</taxon>
        <taxon>Nocardioidaceae</taxon>
        <taxon>Nocardioides</taxon>
    </lineage>
</organism>
<evidence type="ECO:0000259" key="7">
    <source>
        <dbReference type="Pfam" id="PF00441"/>
    </source>
</evidence>
<dbReference type="RefSeq" id="WP_193638097.1">
    <property type="nucleotide sequence ID" value="NZ_JADCSA010000007.1"/>
</dbReference>
<gene>
    <name evidence="10" type="ORF">IEQ44_08855</name>
</gene>
<evidence type="ECO:0000259" key="8">
    <source>
        <dbReference type="Pfam" id="PF02770"/>
    </source>
</evidence>